<protein>
    <recommendedName>
        <fullName evidence="5">Lipoprotein</fullName>
    </recommendedName>
</protein>
<reference evidence="3 4" key="1">
    <citation type="submission" date="2019-10" db="EMBL/GenBank/DDBJ databases">
        <title>Dictyobacter vulcani sp. nov., within the class Ktedonobacteria, isolated from soil of volcanic Mt. Zao.</title>
        <authorList>
            <person name="Zheng Y."/>
            <person name="Wang C.M."/>
            <person name="Sakai Y."/>
            <person name="Abe K."/>
            <person name="Yokota A."/>
            <person name="Yabe S."/>
        </authorList>
    </citation>
    <scope>NUCLEOTIDE SEQUENCE [LARGE SCALE GENOMIC DNA]</scope>
    <source>
        <strain evidence="3 4">W12</strain>
    </source>
</reference>
<comment type="caution">
    <text evidence="3">The sequence shown here is derived from an EMBL/GenBank/DDBJ whole genome shotgun (WGS) entry which is preliminary data.</text>
</comment>
<evidence type="ECO:0000313" key="4">
    <source>
        <dbReference type="Proteomes" id="UP000326912"/>
    </source>
</evidence>
<dbReference type="InterPro" id="IPR005297">
    <property type="entry name" value="Lipoprotein_repeat"/>
</dbReference>
<feature type="chain" id="PRO_5023809414" description="Lipoprotein" evidence="2">
    <location>
        <begin position="22"/>
        <end position="187"/>
    </location>
</feature>
<feature type="compositionally biased region" description="Low complexity" evidence="1">
    <location>
        <begin position="32"/>
        <end position="46"/>
    </location>
</feature>
<feature type="signal peptide" evidence="2">
    <location>
        <begin position="1"/>
        <end position="21"/>
    </location>
</feature>
<dbReference type="AlphaFoldDB" id="A0A5J4KXJ8"/>
<dbReference type="PANTHER" id="PTHR39335">
    <property type="entry name" value="BLL4220 PROTEIN"/>
    <property type="match status" value="1"/>
</dbReference>
<evidence type="ECO:0000256" key="1">
    <source>
        <dbReference type="SAM" id="MobiDB-lite"/>
    </source>
</evidence>
<evidence type="ECO:0000313" key="3">
    <source>
        <dbReference type="EMBL" id="GER91267.1"/>
    </source>
</evidence>
<dbReference type="RefSeq" id="WP_162005633.1">
    <property type="nucleotide sequence ID" value="NZ_BKZW01000003.1"/>
</dbReference>
<accession>A0A5J4KXJ8</accession>
<dbReference type="PROSITE" id="PS51257">
    <property type="entry name" value="PROKAR_LIPOPROTEIN"/>
    <property type="match status" value="1"/>
</dbReference>
<sequence>MRTLRISVLISMLVMAMFVLAACGGGDSNNTGTSNNTTTGSDKNSSYGSSQSGGDKNSYGSTSTPTTAASTSAGPAVKVAMATVDGKKVKILTDTHGMTLYYFTPDTKTTSACGSGCTGTWPPLLSDAAQPAVTGLSGKLTAVKDDSGMQVQYNGHFLYTYAADTAAGQTNGQGVGGKWFVATDNLS</sequence>
<keyword evidence="4" id="KW-1185">Reference proteome</keyword>
<evidence type="ECO:0008006" key="5">
    <source>
        <dbReference type="Google" id="ProtNLM"/>
    </source>
</evidence>
<evidence type="ECO:0000256" key="2">
    <source>
        <dbReference type="SAM" id="SignalP"/>
    </source>
</evidence>
<proteinExistence type="predicted"/>
<feature type="region of interest" description="Disordered" evidence="1">
    <location>
        <begin position="32"/>
        <end position="72"/>
    </location>
</feature>
<feature type="compositionally biased region" description="Low complexity" evidence="1">
    <location>
        <begin position="60"/>
        <end position="72"/>
    </location>
</feature>
<dbReference type="Pfam" id="PF03640">
    <property type="entry name" value="Lipoprotein_15"/>
    <property type="match status" value="2"/>
</dbReference>
<feature type="compositionally biased region" description="Polar residues" evidence="1">
    <location>
        <begin position="47"/>
        <end position="59"/>
    </location>
</feature>
<dbReference type="GO" id="GO:0043448">
    <property type="term" value="P:alkane catabolic process"/>
    <property type="evidence" value="ECO:0007669"/>
    <property type="project" value="TreeGrafter"/>
</dbReference>
<keyword evidence="2" id="KW-0732">Signal</keyword>
<name>A0A5J4KXJ8_9CHLR</name>
<dbReference type="EMBL" id="BKZW01000003">
    <property type="protein sequence ID" value="GER91267.1"/>
    <property type="molecule type" value="Genomic_DNA"/>
</dbReference>
<gene>
    <name evidence="3" type="ORF">KDW_54290</name>
</gene>
<dbReference type="PANTHER" id="PTHR39335:SF1">
    <property type="entry name" value="BLL4220 PROTEIN"/>
    <property type="match status" value="1"/>
</dbReference>
<dbReference type="Proteomes" id="UP000326912">
    <property type="component" value="Unassembled WGS sequence"/>
</dbReference>
<organism evidence="3 4">
    <name type="scientific">Dictyobacter vulcani</name>
    <dbReference type="NCBI Taxonomy" id="2607529"/>
    <lineage>
        <taxon>Bacteria</taxon>
        <taxon>Bacillati</taxon>
        <taxon>Chloroflexota</taxon>
        <taxon>Ktedonobacteria</taxon>
        <taxon>Ktedonobacterales</taxon>
        <taxon>Dictyobacteraceae</taxon>
        <taxon>Dictyobacter</taxon>
    </lineage>
</organism>